<evidence type="ECO:0008006" key="4">
    <source>
        <dbReference type="Google" id="ProtNLM"/>
    </source>
</evidence>
<accession>A0A6N0HU53</accession>
<keyword evidence="3" id="KW-1185">Reference proteome</keyword>
<evidence type="ECO:0000313" key="3">
    <source>
        <dbReference type="Proteomes" id="UP000509658"/>
    </source>
</evidence>
<dbReference type="InterPro" id="IPR035923">
    <property type="entry name" value="TT1751-like_sf"/>
</dbReference>
<proteinExistence type="predicted"/>
<dbReference type="Proteomes" id="UP000509658">
    <property type="component" value="Chromosome"/>
</dbReference>
<name>A0A6N0HU53_9GAMM</name>
<keyword evidence="1" id="KW-0732">Signal</keyword>
<evidence type="ECO:0000313" key="2">
    <source>
        <dbReference type="EMBL" id="QKQ25953.1"/>
    </source>
</evidence>
<protein>
    <recommendedName>
        <fullName evidence="4">DUF302 domain-containing protein</fullName>
    </recommendedName>
</protein>
<feature type="signal peptide" evidence="1">
    <location>
        <begin position="1"/>
        <end position="22"/>
    </location>
</feature>
<dbReference type="SUPFAM" id="SSF103247">
    <property type="entry name" value="TT1751-like"/>
    <property type="match status" value="1"/>
</dbReference>
<dbReference type="AlphaFoldDB" id="A0A6N0HU53"/>
<feature type="chain" id="PRO_5026970160" description="DUF302 domain-containing protein" evidence="1">
    <location>
        <begin position="23"/>
        <end position="158"/>
    </location>
</feature>
<gene>
    <name evidence="2" type="ORF">HUE57_06395</name>
</gene>
<dbReference type="EMBL" id="CP054491">
    <property type="protein sequence ID" value="QKQ25953.1"/>
    <property type="molecule type" value="Genomic_DNA"/>
</dbReference>
<organism evidence="2 3">
    <name type="scientific">Candidatus Reidiella endopervernicosa</name>
    <dbReference type="NCBI Taxonomy" id="2738883"/>
    <lineage>
        <taxon>Bacteria</taxon>
        <taxon>Pseudomonadati</taxon>
        <taxon>Pseudomonadota</taxon>
        <taxon>Gammaproteobacteria</taxon>
        <taxon>Candidatus Reidiella</taxon>
    </lineage>
</organism>
<reference evidence="2 3" key="1">
    <citation type="submission" date="2020-05" db="EMBL/GenBank/DDBJ databases">
        <title>Horizontal transmission and recombination maintain forever young bacterial symbiont genomes.</title>
        <authorList>
            <person name="Russell S.L."/>
            <person name="Pepper-Tunick E."/>
            <person name="Svedberg J."/>
            <person name="Byrne A."/>
            <person name="Ruelas Castillo J."/>
            <person name="Vollmers C."/>
            <person name="Beinart R.A."/>
            <person name="Corbett-Detig R."/>
        </authorList>
    </citation>
    <scope>NUCLEOTIDE SEQUENCE [LARGE SCALE GENOMIC DNA]</scope>
    <source>
        <strain evidence="2">Santa_Monica_outfall</strain>
    </source>
</reference>
<sequence length="158" mass="17575">MISVTRTVLMLLTLAAAPLLHAGGEIDDRVIHYQVEEEFDYVKENIAMAITDRGMIVSGTLHVSAMMQRTGADLGFTDQVYQIAESLEFCSTMMSHRMTRAHPANITVCPFTVSIYVEADKPETVNIAFRRPNLLGNQPEVEEAVFNMLNEIARAGLE</sequence>
<dbReference type="KEGG" id="rev:HUE57_06395"/>
<dbReference type="RefSeq" id="WP_135622233.1">
    <property type="nucleotide sequence ID" value="NZ_CP054491.1"/>
</dbReference>
<dbReference type="Gene3D" id="3.30.310.70">
    <property type="entry name" value="TT1751-like domain"/>
    <property type="match status" value="1"/>
</dbReference>
<evidence type="ECO:0000256" key="1">
    <source>
        <dbReference type="SAM" id="SignalP"/>
    </source>
</evidence>